<evidence type="ECO:0000313" key="1">
    <source>
        <dbReference type="EMBL" id="LAA28166.1"/>
    </source>
</evidence>
<dbReference type="AlphaFoldDB" id="A0A2H6NAC3"/>
<organism evidence="1">
    <name type="scientific">Micrurus carvalhoi</name>
    <dbReference type="NCBI Taxonomy" id="3147026"/>
    <lineage>
        <taxon>Eukaryota</taxon>
        <taxon>Metazoa</taxon>
        <taxon>Chordata</taxon>
        <taxon>Craniata</taxon>
        <taxon>Vertebrata</taxon>
        <taxon>Euteleostomi</taxon>
        <taxon>Lepidosauria</taxon>
        <taxon>Squamata</taxon>
        <taxon>Bifurcata</taxon>
        <taxon>Unidentata</taxon>
        <taxon>Episquamata</taxon>
        <taxon>Toxicofera</taxon>
        <taxon>Serpentes</taxon>
        <taxon>Colubroidea</taxon>
        <taxon>Elapidae</taxon>
        <taxon>Elapinae</taxon>
        <taxon>Micrurus</taxon>
    </lineage>
</organism>
<dbReference type="EMBL" id="IACI01077985">
    <property type="protein sequence ID" value="LAA28166.1"/>
    <property type="molecule type" value="Transcribed_RNA"/>
</dbReference>
<proteinExistence type="predicted"/>
<name>A0A2H6NAC3_9SAUR</name>
<protein>
    <submittedName>
        <fullName evidence="1">Uncharacterized protein</fullName>
    </submittedName>
</protein>
<reference evidence="1" key="1">
    <citation type="submission" date="2017-07" db="EMBL/GenBank/DDBJ databases">
        <authorList>
            <person name="Mikheyev A."/>
            <person name="Grau M."/>
        </authorList>
    </citation>
    <scope>NUCLEOTIDE SEQUENCE</scope>
    <source>
        <tissue evidence="1">Venom_gland</tissue>
    </source>
</reference>
<accession>A0A2H6NAC3</accession>
<sequence length="101" mass="11923">MLKFWAILRLHDTSFHRKYYEIIPSGTSSLREQTAEYFYTAMEVYRKSLINFKRKMIVPLSPKTVSFKELKRKRSCMDFCSFGVNITKKCVTCTIGLTHLI</sequence>
<reference evidence="1" key="2">
    <citation type="submission" date="2017-12" db="EMBL/GenBank/DDBJ databases">
        <title>Coralsnake Venomics: Analyses of Venom Gland Transcriptomes and Proteomes of Six Brazilian Taxa.</title>
        <authorList>
            <person name="Aird S.D."/>
            <person name="Jorge da Silva N."/>
            <person name="Qiu L."/>
            <person name="Villar-Briones A."/>
            <person name="Aparecida-Saddi V."/>
            <person name="Campos-Telles M.P."/>
            <person name="Grau M."/>
            <person name="Mikheyev A.S."/>
        </authorList>
    </citation>
    <scope>NUCLEOTIDE SEQUENCE</scope>
    <source>
        <tissue evidence="1">Venom_gland</tissue>
    </source>
</reference>